<organism evidence="2 3">
    <name type="scientific">Streptomyces sanglieri</name>
    <dbReference type="NCBI Taxonomy" id="193460"/>
    <lineage>
        <taxon>Bacteria</taxon>
        <taxon>Bacillati</taxon>
        <taxon>Actinomycetota</taxon>
        <taxon>Actinomycetes</taxon>
        <taxon>Kitasatosporales</taxon>
        <taxon>Streptomycetaceae</taxon>
        <taxon>Streptomyces</taxon>
    </lineage>
</organism>
<evidence type="ECO:0000313" key="2">
    <source>
        <dbReference type="EMBL" id="MFD0629810.1"/>
    </source>
</evidence>
<name>A0ABW2X930_9ACTN</name>
<evidence type="ECO:0000256" key="1">
    <source>
        <dbReference type="SAM" id="MobiDB-lite"/>
    </source>
</evidence>
<accession>A0ABW2X930</accession>
<dbReference type="Proteomes" id="UP001596915">
    <property type="component" value="Unassembled WGS sequence"/>
</dbReference>
<proteinExistence type="predicted"/>
<protein>
    <submittedName>
        <fullName evidence="2">Uncharacterized protein</fullName>
    </submittedName>
</protein>
<keyword evidence="3" id="KW-1185">Reference proteome</keyword>
<evidence type="ECO:0000313" key="3">
    <source>
        <dbReference type="Proteomes" id="UP001596915"/>
    </source>
</evidence>
<reference evidence="3" key="1">
    <citation type="journal article" date="2019" name="Int. J. Syst. Evol. Microbiol.">
        <title>The Global Catalogue of Microorganisms (GCM) 10K type strain sequencing project: providing services to taxonomists for standard genome sequencing and annotation.</title>
        <authorList>
            <consortium name="The Broad Institute Genomics Platform"/>
            <consortium name="The Broad Institute Genome Sequencing Center for Infectious Disease"/>
            <person name="Wu L."/>
            <person name="Ma J."/>
        </authorList>
    </citation>
    <scope>NUCLEOTIDE SEQUENCE [LARGE SCALE GENOMIC DNA]</scope>
    <source>
        <strain evidence="3">JCM 12607</strain>
    </source>
</reference>
<sequence length="86" mass="9199">MPPTRERRKSPATDAEPKTMITAPAWGTPELGAPSAGHRTDDEARPGAARSRLRAHDCCPPSGPSTMRSWALLTPSSCPLMSNQFA</sequence>
<dbReference type="EMBL" id="JBHTGL010000008">
    <property type="protein sequence ID" value="MFD0629810.1"/>
    <property type="molecule type" value="Genomic_DNA"/>
</dbReference>
<feature type="region of interest" description="Disordered" evidence="1">
    <location>
        <begin position="1"/>
        <end position="66"/>
    </location>
</feature>
<comment type="caution">
    <text evidence="2">The sequence shown here is derived from an EMBL/GenBank/DDBJ whole genome shotgun (WGS) entry which is preliminary data.</text>
</comment>
<gene>
    <name evidence="2" type="ORF">ACFQ2K_51720</name>
</gene>